<evidence type="ECO:0000256" key="3">
    <source>
        <dbReference type="ARBA" id="ARBA00022840"/>
    </source>
</evidence>
<dbReference type="CDD" id="cd03230">
    <property type="entry name" value="ABC_DR_subfamily_A"/>
    <property type="match status" value="1"/>
</dbReference>
<keyword evidence="3 5" id="KW-0067">ATP-binding</keyword>
<evidence type="ECO:0000259" key="4">
    <source>
        <dbReference type="PROSITE" id="PS50893"/>
    </source>
</evidence>
<sequence>MTTTTVIGADGLGKRYGRRQALADCTLDIPAGRVVGLVGPNGAGKSTLLQLASGLLSPTSGTIEVLGASPASTPAQMAKVGFVAQDTPTYAGLSIREHLHLGARLNPTWDAEFAARRIRQLDLDPGQRAGRLSGGQRAQLALTLAIAKRPELLLLDEPVASLDPLARREFMQVLMEFAAEQGASVVLSSHLVADLERVCDYLIVLARSRVRLVGDVDELLASHHRLTGAYREPATLPAGQEVIHSSHTERQSSLIVRSTAPIDNPSWTTQRLDLEDLVLAYMSNSATIGSIPVPEAQR</sequence>
<dbReference type="InterPro" id="IPR027417">
    <property type="entry name" value="P-loop_NTPase"/>
</dbReference>
<dbReference type="GO" id="GO:0005524">
    <property type="term" value="F:ATP binding"/>
    <property type="evidence" value="ECO:0007669"/>
    <property type="project" value="UniProtKB-KW"/>
</dbReference>
<dbReference type="SMART" id="SM00382">
    <property type="entry name" value="AAA"/>
    <property type="match status" value="1"/>
</dbReference>
<dbReference type="RefSeq" id="WP_196206915.1">
    <property type="nucleotide sequence ID" value="NZ_JADPUN010000428.1"/>
</dbReference>
<dbReference type="Gene3D" id="3.40.50.300">
    <property type="entry name" value="P-loop containing nucleotide triphosphate hydrolases"/>
    <property type="match status" value="1"/>
</dbReference>
<keyword evidence="2" id="KW-0547">Nucleotide-binding</keyword>
<reference evidence="5 6" key="1">
    <citation type="submission" date="2020-11" db="EMBL/GenBank/DDBJ databases">
        <title>A novel isolate from a Black sea contaminated sediment with potential to produce alkanes: Plantactinospora alkalitolerans sp. nov.</title>
        <authorList>
            <person name="Carro L."/>
            <person name="Veyisoglu A."/>
            <person name="Guven K."/>
            <person name="Schumann P."/>
            <person name="Klenk H.-P."/>
            <person name="Sahin N."/>
        </authorList>
    </citation>
    <scope>NUCLEOTIDE SEQUENCE [LARGE SCALE GENOMIC DNA]</scope>
    <source>
        <strain evidence="5 6">S1510</strain>
    </source>
</reference>
<evidence type="ECO:0000313" key="6">
    <source>
        <dbReference type="Proteomes" id="UP000638560"/>
    </source>
</evidence>
<dbReference type="PANTHER" id="PTHR42939">
    <property type="entry name" value="ABC TRANSPORTER ATP-BINDING PROTEIN ALBC-RELATED"/>
    <property type="match status" value="1"/>
</dbReference>
<protein>
    <submittedName>
        <fullName evidence="5">ABC transporter ATP-binding protein</fullName>
    </submittedName>
</protein>
<dbReference type="PROSITE" id="PS50893">
    <property type="entry name" value="ABC_TRANSPORTER_2"/>
    <property type="match status" value="1"/>
</dbReference>
<dbReference type="InterPro" id="IPR003439">
    <property type="entry name" value="ABC_transporter-like_ATP-bd"/>
</dbReference>
<keyword evidence="6" id="KW-1185">Reference proteome</keyword>
<dbReference type="EMBL" id="JADPUN010000428">
    <property type="protein sequence ID" value="MBF9135458.1"/>
    <property type="molecule type" value="Genomic_DNA"/>
</dbReference>
<proteinExistence type="predicted"/>
<feature type="domain" description="ABC transporter" evidence="4">
    <location>
        <begin position="7"/>
        <end position="232"/>
    </location>
</feature>
<keyword evidence="1" id="KW-0813">Transport</keyword>
<evidence type="ECO:0000313" key="5">
    <source>
        <dbReference type="EMBL" id="MBF9135458.1"/>
    </source>
</evidence>
<dbReference type="Proteomes" id="UP000638560">
    <property type="component" value="Unassembled WGS sequence"/>
</dbReference>
<dbReference type="SUPFAM" id="SSF52540">
    <property type="entry name" value="P-loop containing nucleoside triphosphate hydrolases"/>
    <property type="match status" value="1"/>
</dbReference>
<gene>
    <name evidence="5" type="ORF">I0C86_42150</name>
</gene>
<evidence type="ECO:0000256" key="2">
    <source>
        <dbReference type="ARBA" id="ARBA00022741"/>
    </source>
</evidence>
<organism evidence="5 6">
    <name type="scientific">Plantactinospora alkalitolerans</name>
    <dbReference type="NCBI Taxonomy" id="2789879"/>
    <lineage>
        <taxon>Bacteria</taxon>
        <taxon>Bacillati</taxon>
        <taxon>Actinomycetota</taxon>
        <taxon>Actinomycetes</taxon>
        <taxon>Micromonosporales</taxon>
        <taxon>Micromonosporaceae</taxon>
        <taxon>Plantactinospora</taxon>
    </lineage>
</organism>
<dbReference type="Pfam" id="PF00005">
    <property type="entry name" value="ABC_tran"/>
    <property type="match status" value="1"/>
</dbReference>
<dbReference type="PANTHER" id="PTHR42939:SF1">
    <property type="entry name" value="ABC TRANSPORTER ATP-BINDING PROTEIN ALBC-RELATED"/>
    <property type="match status" value="1"/>
</dbReference>
<dbReference type="InterPro" id="IPR003593">
    <property type="entry name" value="AAA+_ATPase"/>
</dbReference>
<name>A0ABS0HB98_9ACTN</name>
<evidence type="ECO:0000256" key="1">
    <source>
        <dbReference type="ARBA" id="ARBA00022448"/>
    </source>
</evidence>
<accession>A0ABS0HB98</accession>
<comment type="caution">
    <text evidence="5">The sequence shown here is derived from an EMBL/GenBank/DDBJ whole genome shotgun (WGS) entry which is preliminary data.</text>
</comment>
<dbReference type="InterPro" id="IPR051782">
    <property type="entry name" value="ABC_Transporter_VariousFunc"/>
</dbReference>